<keyword evidence="7 11" id="KW-0694">RNA-binding</keyword>
<feature type="zinc finger region" description="C3H1-type" evidence="12">
    <location>
        <begin position="99"/>
        <end position="126"/>
    </location>
</feature>
<keyword evidence="8" id="KW-0238">DNA-binding</keyword>
<evidence type="ECO:0000259" key="14">
    <source>
        <dbReference type="PROSITE" id="PS50103"/>
    </source>
</evidence>
<dbReference type="GO" id="GO:0003677">
    <property type="term" value="F:DNA binding"/>
    <property type="evidence" value="ECO:0007669"/>
    <property type="project" value="UniProtKB-KW"/>
</dbReference>
<evidence type="ECO:0000256" key="5">
    <source>
        <dbReference type="ARBA" id="ARBA00022771"/>
    </source>
</evidence>
<keyword evidence="9" id="KW-0508">mRNA splicing</keyword>
<evidence type="ECO:0000256" key="6">
    <source>
        <dbReference type="ARBA" id="ARBA00022833"/>
    </source>
</evidence>
<dbReference type="InterPro" id="IPR000504">
    <property type="entry name" value="RRM_dom"/>
</dbReference>
<dbReference type="SMART" id="SM00356">
    <property type="entry name" value="ZnF_C3H1"/>
    <property type="match status" value="1"/>
</dbReference>
<evidence type="ECO:0000256" key="7">
    <source>
        <dbReference type="ARBA" id="ARBA00022884"/>
    </source>
</evidence>
<evidence type="ECO:0000256" key="8">
    <source>
        <dbReference type="ARBA" id="ARBA00023125"/>
    </source>
</evidence>
<dbReference type="RefSeq" id="XP_013903397.1">
    <property type="nucleotide sequence ID" value="XM_014047943.1"/>
</dbReference>
<keyword evidence="4" id="KW-0677">Repeat</keyword>
<dbReference type="Pfam" id="PF00642">
    <property type="entry name" value="zf-CCCH"/>
    <property type="match status" value="1"/>
</dbReference>
<name>A0A0D2K177_9CHLO</name>
<evidence type="ECO:0000256" key="2">
    <source>
        <dbReference type="ARBA" id="ARBA00022664"/>
    </source>
</evidence>
<evidence type="ECO:0000256" key="10">
    <source>
        <dbReference type="ARBA" id="ARBA00023242"/>
    </source>
</evidence>
<dbReference type="Proteomes" id="UP000054498">
    <property type="component" value="Unassembled WGS sequence"/>
</dbReference>
<dbReference type="KEGG" id="mng:MNEG_3587"/>
<keyword evidence="3 12" id="KW-0479">Metal-binding</keyword>
<sequence length="151" mass="17041">MYLNPVLNAPMGPDGLPQQVPEEEVQDHYEDFYEDVFEELAKFGELENLNVCDNLADHLVGNVYAKFRDEEDAARALAALQGRYYAGRPVQAEFSPVTDFREATCRQYEENTCNRGGYCNFMHIKPIGRCARRRGAGCERPPRTGCSGLVV</sequence>
<accession>A0A0D2K177</accession>
<evidence type="ECO:0000256" key="11">
    <source>
        <dbReference type="PROSITE-ProRule" id="PRU00176"/>
    </source>
</evidence>
<keyword evidence="10" id="KW-0539">Nucleus</keyword>
<dbReference type="GO" id="GO:0000398">
    <property type="term" value="P:mRNA splicing, via spliceosome"/>
    <property type="evidence" value="ECO:0007669"/>
    <property type="project" value="InterPro"/>
</dbReference>
<dbReference type="STRING" id="145388.A0A0D2K177"/>
<evidence type="ECO:0000256" key="1">
    <source>
        <dbReference type="ARBA" id="ARBA00004123"/>
    </source>
</evidence>
<organism evidence="15 16">
    <name type="scientific">Monoraphidium neglectum</name>
    <dbReference type="NCBI Taxonomy" id="145388"/>
    <lineage>
        <taxon>Eukaryota</taxon>
        <taxon>Viridiplantae</taxon>
        <taxon>Chlorophyta</taxon>
        <taxon>core chlorophytes</taxon>
        <taxon>Chlorophyceae</taxon>
        <taxon>CS clade</taxon>
        <taxon>Sphaeropleales</taxon>
        <taxon>Selenastraceae</taxon>
        <taxon>Monoraphidium</taxon>
    </lineage>
</organism>
<dbReference type="SUPFAM" id="SSF54928">
    <property type="entry name" value="RNA-binding domain, RBD"/>
    <property type="match status" value="1"/>
</dbReference>
<keyword evidence="16" id="KW-1185">Reference proteome</keyword>
<dbReference type="PRINTS" id="PR01848">
    <property type="entry name" value="U2AUXFACTOR"/>
</dbReference>
<feature type="domain" description="RRM" evidence="13">
    <location>
        <begin position="15"/>
        <end position="97"/>
    </location>
</feature>
<dbReference type="GO" id="GO:0008270">
    <property type="term" value="F:zinc ion binding"/>
    <property type="evidence" value="ECO:0007669"/>
    <property type="project" value="UniProtKB-KW"/>
</dbReference>
<dbReference type="GO" id="GO:0003723">
    <property type="term" value="F:RNA binding"/>
    <property type="evidence" value="ECO:0007669"/>
    <property type="project" value="UniProtKB-UniRule"/>
</dbReference>
<dbReference type="PROSITE" id="PS50103">
    <property type="entry name" value="ZF_C3H1"/>
    <property type="match status" value="1"/>
</dbReference>
<dbReference type="AlphaFoldDB" id="A0A0D2K177"/>
<dbReference type="Gene3D" id="3.30.70.330">
    <property type="match status" value="1"/>
</dbReference>
<reference evidence="15 16" key="1">
    <citation type="journal article" date="2013" name="BMC Genomics">
        <title>Reconstruction of the lipid metabolism for the microalga Monoraphidium neglectum from its genome sequence reveals characteristics suitable for biofuel production.</title>
        <authorList>
            <person name="Bogen C."/>
            <person name="Al-Dilaimi A."/>
            <person name="Albersmeier A."/>
            <person name="Wichmann J."/>
            <person name="Grundmann M."/>
            <person name="Rupp O."/>
            <person name="Lauersen K.J."/>
            <person name="Blifernez-Klassen O."/>
            <person name="Kalinowski J."/>
            <person name="Goesmann A."/>
            <person name="Mussgnug J.H."/>
            <person name="Kruse O."/>
        </authorList>
    </citation>
    <scope>NUCLEOTIDE SEQUENCE [LARGE SCALE GENOMIC DNA]</scope>
    <source>
        <strain evidence="15 16">SAG 48.87</strain>
    </source>
</reference>
<dbReference type="InterPro" id="IPR009145">
    <property type="entry name" value="U2AF_small"/>
</dbReference>
<gene>
    <name evidence="15" type="ORF">MNEG_3587</name>
</gene>
<dbReference type="InterPro" id="IPR012677">
    <property type="entry name" value="Nucleotide-bd_a/b_plait_sf"/>
</dbReference>
<protein>
    <submittedName>
        <fullName evidence="15">Splicing factor U2af small subunit B</fullName>
    </submittedName>
</protein>
<dbReference type="GeneID" id="25736465"/>
<proteinExistence type="predicted"/>
<dbReference type="Pfam" id="PF00076">
    <property type="entry name" value="RRM_1"/>
    <property type="match status" value="1"/>
</dbReference>
<keyword evidence="5 12" id="KW-0863">Zinc-finger</keyword>
<comment type="subcellular location">
    <subcellularLocation>
        <location evidence="1">Nucleus</location>
    </subcellularLocation>
</comment>
<dbReference type="InterPro" id="IPR035979">
    <property type="entry name" value="RBD_domain_sf"/>
</dbReference>
<evidence type="ECO:0000259" key="13">
    <source>
        <dbReference type="PROSITE" id="PS50102"/>
    </source>
</evidence>
<dbReference type="PANTHER" id="PTHR12620">
    <property type="entry name" value="U2 SNRNP AUXILIARY FACTOR, SMALL SUBUNIT"/>
    <property type="match status" value="1"/>
</dbReference>
<evidence type="ECO:0000256" key="12">
    <source>
        <dbReference type="PROSITE-ProRule" id="PRU00723"/>
    </source>
</evidence>
<evidence type="ECO:0000313" key="16">
    <source>
        <dbReference type="Proteomes" id="UP000054498"/>
    </source>
</evidence>
<evidence type="ECO:0000256" key="4">
    <source>
        <dbReference type="ARBA" id="ARBA00022737"/>
    </source>
</evidence>
<evidence type="ECO:0000313" key="15">
    <source>
        <dbReference type="EMBL" id="KIZ04378.1"/>
    </source>
</evidence>
<feature type="domain" description="C3H1-type" evidence="14">
    <location>
        <begin position="99"/>
        <end position="126"/>
    </location>
</feature>
<dbReference type="SMART" id="SM00361">
    <property type="entry name" value="RRM_1"/>
    <property type="match status" value="1"/>
</dbReference>
<dbReference type="PROSITE" id="PS50102">
    <property type="entry name" value="RRM"/>
    <property type="match status" value="1"/>
</dbReference>
<evidence type="ECO:0000256" key="9">
    <source>
        <dbReference type="ARBA" id="ARBA00023187"/>
    </source>
</evidence>
<dbReference type="OrthoDB" id="423462at2759"/>
<dbReference type="InterPro" id="IPR000571">
    <property type="entry name" value="Znf_CCCH"/>
</dbReference>
<evidence type="ECO:0000256" key="3">
    <source>
        <dbReference type="ARBA" id="ARBA00022723"/>
    </source>
</evidence>
<dbReference type="GO" id="GO:0089701">
    <property type="term" value="C:U2AF complex"/>
    <property type="evidence" value="ECO:0007669"/>
    <property type="project" value="InterPro"/>
</dbReference>
<keyword evidence="6 12" id="KW-0862">Zinc</keyword>
<dbReference type="InterPro" id="IPR003954">
    <property type="entry name" value="RRM_euk-type"/>
</dbReference>
<dbReference type="EMBL" id="KK100675">
    <property type="protein sequence ID" value="KIZ04378.1"/>
    <property type="molecule type" value="Genomic_DNA"/>
</dbReference>
<keyword evidence="2" id="KW-0507">mRNA processing</keyword>
<dbReference type="FunFam" id="3.30.70.330:FF:000122">
    <property type="entry name" value="Splicing factor U2AF small subunit"/>
    <property type="match status" value="1"/>
</dbReference>